<dbReference type="PIRSF" id="PIRSF008711">
    <property type="entry name" value="UCP008711"/>
    <property type="match status" value="1"/>
</dbReference>
<dbReference type="InterPro" id="IPR009794">
    <property type="entry name" value="ASRT"/>
</dbReference>
<name>A0A917MML4_9MICO</name>
<dbReference type="RefSeq" id="WP_188756639.1">
    <property type="nucleotide sequence ID" value="NZ_BMJY01000013.1"/>
</dbReference>
<sequence>MTALGTTTWVFSAGNVPPQSTGAEPEFTSRDELCLLNTGDADTHVELWVYFEDRDPSGPFPITVGARRVCHRRINDLIDPHAIPLGVPYGLVVQSDAPIVAQLTRLDTRKAELATSTTLGFAGST</sequence>
<dbReference type="Gene3D" id="2.60.290.11">
    <property type="entry name" value="TM1070-like"/>
    <property type="match status" value="1"/>
</dbReference>
<evidence type="ECO:0008006" key="3">
    <source>
        <dbReference type="Google" id="ProtNLM"/>
    </source>
</evidence>
<accession>A0A917MML4</accession>
<dbReference type="InterPro" id="IPR036698">
    <property type="entry name" value="TM1070-like_sf"/>
</dbReference>
<dbReference type="Proteomes" id="UP000657592">
    <property type="component" value="Unassembled WGS sequence"/>
</dbReference>
<dbReference type="EMBL" id="BMJY01000013">
    <property type="protein sequence ID" value="GGH47930.1"/>
    <property type="molecule type" value="Genomic_DNA"/>
</dbReference>
<reference evidence="1" key="1">
    <citation type="journal article" date="2014" name="Int. J. Syst. Evol. Microbiol.">
        <title>Complete genome sequence of Corynebacterium casei LMG S-19264T (=DSM 44701T), isolated from a smear-ripened cheese.</title>
        <authorList>
            <consortium name="US DOE Joint Genome Institute (JGI-PGF)"/>
            <person name="Walter F."/>
            <person name="Albersmeier A."/>
            <person name="Kalinowski J."/>
            <person name="Ruckert C."/>
        </authorList>
    </citation>
    <scope>NUCLEOTIDE SEQUENCE</scope>
    <source>
        <strain evidence="1">CGMCC 1.15794</strain>
    </source>
</reference>
<evidence type="ECO:0000313" key="1">
    <source>
        <dbReference type="EMBL" id="GGH47930.1"/>
    </source>
</evidence>
<proteinExistence type="predicted"/>
<evidence type="ECO:0000313" key="2">
    <source>
        <dbReference type="Proteomes" id="UP000657592"/>
    </source>
</evidence>
<gene>
    <name evidence="1" type="ORF">GCM10010921_25020</name>
</gene>
<organism evidence="1 2">
    <name type="scientific">Microbacterium album</name>
    <dbReference type="NCBI Taxonomy" id="2053191"/>
    <lineage>
        <taxon>Bacteria</taxon>
        <taxon>Bacillati</taxon>
        <taxon>Actinomycetota</taxon>
        <taxon>Actinomycetes</taxon>
        <taxon>Micrococcales</taxon>
        <taxon>Microbacteriaceae</taxon>
        <taxon>Microbacterium</taxon>
    </lineage>
</organism>
<keyword evidence="2" id="KW-1185">Reference proteome</keyword>
<reference evidence="1" key="2">
    <citation type="submission" date="2020-09" db="EMBL/GenBank/DDBJ databases">
        <authorList>
            <person name="Sun Q."/>
            <person name="Zhou Y."/>
        </authorList>
    </citation>
    <scope>NUCLEOTIDE SEQUENCE</scope>
    <source>
        <strain evidence="1">CGMCC 1.15794</strain>
    </source>
</reference>
<protein>
    <recommendedName>
        <fullName evidence="3">Sensory rhodopsin transducer</fullName>
    </recommendedName>
</protein>
<dbReference type="Pfam" id="PF07100">
    <property type="entry name" value="ASRT"/>
    <property type="match status" value="1"/>
</dbReference>
<dbReference type="SUPFAM" id="SSF89232">
    <property type="entry name" value="Hypothetical protein TM1070"/>
    <property type="match status" value="1"/>
</dbReference>
<dbReference type="AlphaFoldDB" id="A0A917MML4"/>
<comment type="caution">
    <text evidence="1">The sequence shown here is derived from an EMBL/GenBank/DDBJ whole genome shotgun (WGS) entry which is preliminary data.</text>
</comment>